<evidence type="ECO:0000313" key="1">
    <source>
        <dbReference type="EMBL" id="KPN29227.1"/>
    </source>
</evidence>
<organism evidence="1 2">
    <name type="scientific">Halolamina pelagica</name>
    <dbReference type="NCBI Taxonomy" id="699431"/>
    <lineage>
        <taxon>Archaea</taxon>
        <taxon>Methanobacteriati</taxon>
        <taxon>Methanobacteriota</taxon>
        <taxon>Stenosarchaea group</taxon>
        <taxon>Halobacteria</taxon>
        <taxon>Halobacteriales</taxon>
        <taxon>Haloferacaceae</taxon>
    </lineage>
</organism>
<dbReference type="EMBL" id="LGUC01000002">
    <property type="protein sequence ID" value="KPN29227.1"/>
    <property type="molecule type" value="Genomic_DNA"/>
</dbReference>
<proteinExistence type="predicted"/>
<accession>A0A0N8HZD8</accession>
<name>A0A0N8HZD8_9EURY</name>
<gene>
    <name evidence="1" type="ORF">SY89_03461</name>
</gene>
<keyword evidence="2" id="KW-1185">Reference proteome</keyword>
<sequence>MPTVGHLPQQPTVVDVGVLANEVAVEFADASIAELDTRIVVTRLLRFYTSLVQCAIP</sequence>
<dbReference type="Proteomes" id="UP000050535">
    <property type="component" value="Unassembled WGS sequence"/>
</dbReference>
<comment type="caution">
    <text evidence="1">The sequence shown here is derived from an EMBL/GenBank/DDBJ whole genome shotgun (WGS) entry which is preliminary data.</text>
</comment>
<dbReference type="AlphaFoldDB" id="A0A0N8HZD8"/>
<protein>
    <submittedName>
        <fullName evidence="1">Uncharacterized protein</fullName>
    </submittedName>
</protein>
<reference evidence="2" key="1">
    <citation type="submission" date="2013-11" db="EMBL/GenBank/DDBJ databases">
        <authorList>
            <person name="Hoang H.T."/>
            <person name="Killian M.L."/>
            <person name="Madson D.M."/>
            <person name="Arruda P.H.E."/>
            <person name="Sun D."/>
            <person name="Schwartz K.J."/>
            <person name="Yoon K."/>
        </authorList>
    </citation>
    <scope>NUCLEOTIDE SEQUENCE [LARGE SCALE GENOMIC DNA]</scope>
    <source>
        <strain evidence="2">CDK2</strain>
    </source>
</reference>
<evidence type="ECO:0000313" key="2">
    <source>
        <dbReference type="Proteomes" id="UP000050535"/>
    </source>
</evidence>